<dbReference type="GO" id="GO:0005783">
    <property type="term" value="C:endoplasmic reticulum"/>
    <property type="evidence" value="ECO:0007669"/>
    <property type="project" value="TreeGrafter"/>
</dbReference>
<evidence type="ECO:0000313" key="9">
    <source>
        <dbReference type="Proteomes" id="UP001344447"/>
    </source>
</evidence>
<sequence>MSSINGIENIKFEYEFSNLLYFRNSIFFSIIFFIVYNKSSYITESFFGEIVKKAYTTLTEKKRLEWDQRVVSMVHALMVLPFCIISAIEAFRYGDIFYFQNDSLLMVLSISSGYFIWDLVICYKDPKLVGTPMIIHAIMGLSSNIYVSLPHGRPCFVPIVAILLITEISTIPLNLKGFIQVVNPKSKYYNWSLGAFVITFLLSRCIIGLPFNIYLLYGCIKRWHIFPMDKSLVFVTECAIQFFLNSYWGFLLVKKLYQTYLKPTSYHKKNED</sequence>
<dbReference type="EMBL" id="JAVFKY010000008">
    <property type="protein sequence ID" value="KAK5574419.1"/>
    <property type="molecule type" value="Genomic_DNA"/>
</dbReference>
<keyword evidence="2 5" id="KW-0812">Transmembrane</keyword>
<keyword evidence="4 5" id="KW-0472">Membrane</keyword>
<evidence type="ECO:0000256" key="6">
    <source>
        <dbReference type="SAM" id="Phobius"/>
    </source>
</evidence>
<feature type="domain" description="TLC" evidence="7">
    <location>
        <begin position="61"/>
        <end position="261"/>
    </location>
</feature>
<gene>
    <name evidence="8" type="ORF">RB653_009694</name>
</gene>
<accession>A0AAN7TJK6</accession>
<dbReference type="InterPro" id="IPR050846">
    <property type="entry name" value="TLCD"/>
</dbReference>
<dbReference type="PANTHER" id="PTHR13439:SF47">
    <property type="entry name" value="TLC DOMAIN-CONTAINING PROTEIN 4 C"/>
    <property type="match status" value="1"/>
</dbReference>
<dbReference type="InterPro" id="IPR006634">
    <property type="entry name" value="TLC-dom"/>
</dbReference>
<evidence type="ECO:0000259" key="7">
    <source>
        <dbReference type="PROSITE" id="PS50922"/>
    </source>
</evidence>
<protein>
    <recommendedName>
        <fullName evidence="7">TLC domain-containing protein</fullName>
    </recommendedName>
</protein>
<evidence type="ECO:0000256" key="5">
    <source>
        <dbReference type="PROSITE-ProRule" id="PRU00205"/>
    </source>
</evidence>
<dbReference type="Pfam" id="PF03798">
    <property type="entry name" value="TRAM_LAG1_CLN8"/>
    <property type="match status" value="1"/>
</dbReference>
<evidence type="ECO:0000256" key="4">
    <source>
        <dbReference type="ARBA" id="ARBA00023136"/>
    </source>
</evidence>
<feature type="transmembrane region" description="Helical" evidence="6">
    <location>
        <begin position="128"/>
        <end position="147"/>
    </location>
</feature>
<comment type="subcellular location">
    <subcellularLocation>
        <location evidence="1">Membrane</location>
        <topology evidence="1">Multi-pass membrane protein</topology>
    </subcellularLocation>
</comment>
<evidence type="ECO:0000313" key="8">
    <source>
        <dbReference type="EMBL" id="KAK5574419.1"/>
    </source>
</evidence>
<reference evidence="8 9" key="1">
    <citation type="submission" date="2023-11" db="EMBL/GenBank/DDBJ databases">
        <title>Dfirmibasis_genome.</title>
        <authorList>
            <person name="Edelbroek B."/>
            <person name="Kjellin J."/>
            <person name="Jerlstrom-Hultqvist J."/>
            <person name="Soderbom F."/>
        </authorList>
    </citation>
    <scope>NUCLEOTIDE SEQUENCE [LARGE SCALE GENOMIC DNA]</scope>
    <source>
        <strain evidence="8 9">TNS-C-14</strain>
    </source>
</reference>
<feature type="transmembrane region" description="Helical" evidence="6">
    <location>
        <begin position="70"/>
        <end position="91"/>
    </location>
</feature>
<name>A0AAN7TJK6_9MYCE</name>
<feature type="transmembrane region" description="Helical" evidence="6">
    <location>
        <begin position="103"/>
        <end position="121"/>
    </location>
</feature>
<feature type="transmembrane region" description="Helical" evidence="6">
    <location>
        <begin position="20"/>
        <end position="36"/>
    </location>
</feature>
<comment type="caution">
    <text evidence="8">The sequence shown here is derived from an EMBL/GenBank/DDBJ whole genome shotgun (WGS) entry which is preliminary data.</text>
</comment>
<feature type="transmembrane region" description="Helical" evidence="6">
    <location>
        <begin position="159"/>
        <end position="179"/>
    </location>
</feature>
<evidence type="ECO:0000256" key="1">
    <source>
        <dbReference type="ARBA" id="ARBA00004141"/>
    </source>
</evidence>
<dbReference type="SMART" id="SM00724">
    <property type="entry name" value="TLC"/>
    <property type="match status" value="1"/>
</dbReference>
<feature type="transmembrane region" description="Helical" evidence="6">
    <location>
        <begin position="191"/>
        <end position="211"/>
    </location>
</feature>
<organism evidence="8 9">
    <name type="scientific">Dictyostelium firmibasis</name>
    <dbReference type="NCBI Taxonomy" id="79012"/>
    <lineage>
        <taxon>Eukaryota</taxon>
        <taxon>Amoebozoa</taxon>
        <taxon>Evosea</taxon>
        <taxon>Eumycetozoa</taxon>
        <taxon>Dictyostelia</taxon>
        <taxon>Dictyosteliales</taxon>
        <taxon>Dictyosteliaceae</taxon>
        <taxon>Dictyostelium</taxon>
    </lineage>
</organism>
<feature type="transmembrane region" description="Helical" evidence="6">
    <location>
        <begin position="231"/>
        <end position="253"/>
    </location>
</feature>
<keyword evidence="3 6" id="KW-1133">Transmembrane helix</keyword>
<keyword evidence="9" id="KW-1185">Reference proteome</keyword>
<dbReference type="AlphaFoldDB" id="A0AAN7TJK6"/>
<evidence type="ECO:0000256" key="3">
    <source>
        <dbReference type="ARBA" id="ARBA00022989"/>
    </source>
</evidence>
<dbReference type="Proteomes" id="UP001344447">
    <property type="component" value="Unassembled WGS sequence"/>
</dbReference>
<dbReference type="GO" id="GO:0055088">
    <property type="term" value="P:lipid homeostasis"/>
    <property type="evidence" value="ECO:0007669"/>
    <property type="project" value="TreeGrafter"/>
</dbReference>
<dbReference type="PANTHER" id="PTHR13439">
    <property type="entry name" value="CT120 PROTEIN"/>
    <property type="match status" value="1"/>
</dbReference>
<dbReference type="GO" id="GO:0016020">
    <property type="term" value="C:membrane"/>
    <property type="evidence" value="ECO:0007669"/>
    <property type="project" value="UniProtKB-SubCell"/>
</dbReference>
<proteinExistence type="predicted"/>
<dbReference type="PROSITE" id="PS50922">
    <property type="entry name" value="TLC"/>
    <property type="match status" value="1"/>
</dbReference>
<evidence type="ECO:0000256" key="2">
    <source>
        <dbReference type="ARBA" id="ARBA00022692"/>
    </source>
</evidence>